<accession>A0A0J6S2B6</accession>
<dbReference type="PATRIC" id="fig|270351.6.peg.4414"/>
<reference evidence="2 3" key="1">
    <citation type="submission" date="2015-03" db="EMBL/GenBank/DDBJ databases">
        <title>Genome sequencing of Methylobacterium aquaticum DSM16371 type strain.</title>
        <authorList>
            <person name="Chaudhry V."/>
            <person name="Patil P.B."/>
        </authorList>
    </citation>
    <scope>NUCLEOTIDE SEQUENCE [LARGE SCALE GENOMIC DNA]</scope>
    <source>
        <strain evidence="2 3">DSM 16371</strain>
    </source>
</reference>
<dbReference type="OrthoDB" id="7431422at2"/>
<keyword evidence="1" id="KW-0472">Membrane</keyword>
<feature type="transmembrane region" description="Helical" evidence="1">
    <location>
        <begin position="6"/>
        <end position="26"/>
    </location>
</feature>
<keyword evidence="1" id="KW-0812">Transmembrane</keyword>
<feature type="transmembrane region" description="Helical" evidence="1">
    <location>
        <begin position="79"/>
        <end position="97"/>
    </location>
</feature>
<evidence type="ECO:0000313" key="3">
    <source>
        <dbReference type="Proteomes" id="UP000035929"/>
    </source>
</evidence>
<keyword evidence="1" id="KW-1133">Transmembrane helix</keyword>
<evidence type="ECO:0000313" key="2">
    <source>
        <dbReference type="EMBL" id="KMO27717.1"/>
    </source>
</evidence>
<protein>
    <submittedName>
        <fullName evidence="2">Uncharacterized protein</fullName>
    </submittedName>
</protein>
<dbReference type="EMBL" id="LABX01000291">
    <property type="protein sequence ID" value="KMO27717.1"/>
    <property type="molecule type" value="Genomic_DNA"/>
</dbReference>
<comment type="caution">
    <text evidence="2">The sequence shown here is derived from an EMBL/GenBank/DDBJ whole genome shotgun (WGS) entry which is preliminary data.</text>
</comment>
<organism evidence="2 3">
    <name type="scientific">Methylobacterium aquaticum</name>
    <dbReference type="NCBI Taxonomy" id="270351"/>
    <lineage>
        <taxon>Bacteria</taxon>
        <taxon>Pseudomonadati</taxon>
        <taxon>Pseudomonadota</taxon>
        <taxon>Alphaproteobacteria</taxon>
        <taxon>Hyphomicrobiales</taxon>
        <taxon>Methylobacteriaceae</taxon>
        <taxon>Methylobacterium</taxon>
    </lineage>
</organism>
<dbReference type="Proteomes" id="UP000035929">
    <property type="component" value="Unassembled WGS sequence"/>
</dbReference>
<feature type="transmembrane region" description="Helical" evidence="1">
    <location>
        <begin position="38"/>
        <end position="59"/>
    </location>
</feature>
<sequence length="122" mass="13077">MVPGTVVSALAYPLGIGLAVWHLAAGPLPKGPDALSNLVTATGTTVFVAGLGAMCLPALVGALRRGWWTLLPWVPMLPVYYGLVSLAAWLGLLEWLLAPYRWNKTEHGLSATSRTGAMRRRR</sequence>
<gene>
    <name evidence="2" type="ORF">VP06_29970</name>
</gene>
<name>A0A0J6S2B6_9HYPH</name>
<proteinExistence type="predicted"/>
<evidence type="ECO:0000256" key="1">
    <source>
        <dbReference type="SAM" id="Phobius"/>
    </source>
</evidence>
<dbReference type="RefSeq" id="WP_048467451.1">
    <property type="nucleotide sequence ID" value="NZ_LABX01000291.1"/>
</dbReference>
<dbReference type="AlphaFoldDB" id="A0A0J6S2B6"/>